<dbReference type="AlphaFoldDB" id="A0AAV2HYN6"/>
<gene>
    <name evidence="1" type="ORF">GSLYS_00013109001</name>
</gene>
<organism evidence="1 2">
    <name type="scientific">Lymnaea stagnalis</name>
    <name type="common">Great pond snail</name>
    <name type="synonym">Helix stagnalis</name>
    <dbReference type="NCBI Taxonomy" id="6523"/>
    <lineage>
        <taxon>Eukaryota</taxon>
        <taxon>Metazoa</taxon>
        <taxon>Spiralia</taxon>
        <taxon>Lophotrochozoa</taxon>
        <taxon>Mollusca</taxon>
        <taxon>Gastropoda</taxon>
        <taxon>Heterobranchia</taxon>
        <taxon>Euthyneura</taxon>
        <taxon>Panpulmonata</taxon>
        <taxon>Hygrophila</taxon>
        <taxon>Lymnaeoidea</taxon>
        <taxon>Lymnaeidae</taxon>
        <taxon>Lymnaea</taxon>
    </lineage>
</organism>
<accession>A0AAV2HYN6</accession>
<sequence>MQQQKMQYVITDSRITCLVVLVAALLRYAHSCFPMEDLFLQHRVWTQQTSLYSHNVIKVGVEQEDLMTVDSFQHGAKTTAEYRCQIAYGENRYLVRMDSPGMDDSIFQCIQFNVLTPYVIRMGKTDRSYIRKKVNCADDTYTEEESVLVADVSHFTHPCPLSGGYQLIMHAGMAVTSTCPDSIQTYNPRIQFQCDGSRSGNVLIELGDSCELTALTSRVKILKRNLAYFRCFGSWQENQFSSVLLQMQENPRQLWCLHYKKYSYKSADFLQMFIAVDGRCSSGAFSNEAVPRNTSIFGFMAKYTPAKDFKCQDQSHIEKCSSAASNCYNSDSLDCPEDCGRCNKEIVFRNCSFDPATQGVWRDISSSPPSFEVNVENDRISGELGEFRIAGTQGESQCHESSYHGFLYRLVQIGSEPSCMPYYACARLIPRAPGMLVFQLQPAARDPKTGEPLSCEESSTQWGHITPTPAEHATALFDLSKLSKTRCEQPHQATFSTVQGQCRILLKPCVGDCTVLYAGYDPVTCGNETGQARKLENHHTCYGTLHFDDGVLGIVTKSATGRYFCWLFTGARLFIARAERCHQVSVSHLLIDTNAAYDFDPLNAVAVPLVDSDSVGLKLSPLHPTHFIIVYLLIYIFKQL</sequence>
<dbReference type="Proteomes" id="UP001497497">
    <property type="component" value="Unassembled WGS sequence"/>
</dbReference>
<evidence type="ECO:0000313" key="2">
    <source>
        <dbReference type="Proteomes" id="UP001497497"/>
    </source>
</evidence>
<dbReference type="EMBL" id="CAXITT010000335">
    <property type="protein sequence ID" value="CAL1539290.1"/>
    <property type="molecule type" value="Genomic_DNA"/>
</dbReference>
<comment type="caution">
    <text evidence="1">The sequence shown here is derived from an EMBL/GenBank/DDBJ whole genome shotgun (WGS) entry which is preliminary data.</text>
</comment>
<keyword evidence="2" id="KW-1185">Reference proteome</keyword>
<evidence type="ECO:0000313" key="1">
    <source>
        <dbReference type="EMBL" id="CAL1539290.1"/>
    </source>
</evidence>
<protein>
    <submittedName>
        <fullName evidence="1">Uncharacterized protein</fullName>
    </submittedName>
</protein>
<proteinExistence type="predicted"/>
<reference evidence="1 2" key="1">
    <citation type="submission" date="2024-04" db="EMBL/GenBank/DDBJ databases">
        <authorList>
            <consortium name="Genoscope - CEA"/>
            <person name="William W."/>
        </authorList>
    </citation>
    <scope>NUCLEOTIDE SEQUENCE [LARGE SCALE GENOMIC DNA]</scope>
</reference>
<name>A0AAV2HYN6_LYMST</name>